<dbReference type="GO" id="GO:0005886">
    <property type="term" value="C:plasma membrane"/>
    <property type="evidence" value="ECO:0007669"/>
    <property type="project" value="UniProtKB-SubCell"/>
</dbReference>
<feature type="transmembrane region" description="Helical" evidence="10">
    <location>
        <begin position="70"/>
        <end position="93"/>
    </location>
</feature>
<dbReference type="InterPro" id="IPR047664">
    <property type="entry name" value="SWEET"/>
</dbReference>
<evidence type="ECO:0000256" key="9">
    <source>
        <dbReference type="ARBA" id="ARBA00023136"/>
    </source>
</evidence>
<feature type="transmembrane region" description="Helical" evidence="10">
    <location>
        <begin position="6"/>
        <end position="26"/>
    </location>
</feature>
<dbReference type="Gene3D" id="1.20.1280.290">
    <property type="match status" value="2"/>
</dbReference>
<comment type="caution">
    <text evidence="11">The sequence shown here is derived from an EMBL/GenBank/DDBJ whole genome shotgun (WGS) entry which is preliminary data.</text>
</comment>
<accession>A0AAD8M7W3</accession>
<keyword evidence="8 10" id="KW-1133">Transmembrane helix</keyword>
<evidence type="ECO:0000256" key="8">
    <source>
        <dbReference type="ARBA" id="ARBA00022989"/>
    </source>
</evidence>
<feature type="transmembrane region" description="Helical" evidence="10">
    <location>
        <begin position="47"/>
        <end position="64"/>
    </location>
</feature>
<evidence type="ECO:0000256" key="6">
    <source>
        <dbReference type="ARBA" id="ARBA00022692"/>
    </source>
</evidence>
<evidence type="ECO:0000313" key="12">
    <source>
        <dbReference type="Proteomes" id="UP001237642"/>
    </source>
</evidence>
<keyword evidence="6 10" id="KW-0812">Transmembrane</keyword>
<gene>
    <name evidence="11" type="ORF">POM88_046832</name>
</gene>
<comment type="function">
    <text evidence="10">Mediates both low-affinity uptake and efflux of sugar across the membrane.</text>
</comment>
<sequence>MAALSFELLAFIFGLLGNIISFLVFLAPLPTFYQIWKKKSSDGFQSIPYSVALFSAALLLYYAFLKTNAYMIVSINGIGCVIESIYLFLYVLYASKKSRAFTIGLILIFNAGGIVVIMLFSLLLVEGPDRVAVVGWICAVINIAVFAAPLSIMKQVIQTKSVEFMPFTLSFFLTLCATMWFFYGFFVKDYYIALPNVLGFLLGFAQMMLYCVFKNATKEGNYEIDDLKVQNKGQPAGEGKLYTPTKIYKADSINGKEMELQQIVVSKTPDNI</sequence>
<feature type="transmembrane region" description="Helical" evidence="10">
    <location>
        <begin position="100"/>
        <end position="125"/>
    </location>
</feature>
<keyword evidence="9 10" id="KW-0472">Membrane</keyword>
<organism evidence="11 12">
    <name type="scientific">Heracleum sosnowskyi</name>
    <dbReference type="NCBI Taxonomy" id="360622"/>
    <lineage>
        <taxon>Eukaryota</taxon>
        <taxon>Viridiplantae</taxon>
        <taxon>Streptophyta</taxon>
        <taxon>Embryophyta</taxon>
        <taxon>Tracheophyta</taxon>
        <taxon>Spermatophyta</taxon>
        <taxon>Magnoliopsida</taxon>
        <taxon>eudicotyledons</taxon>
        <taxon>Gunneridae</taxon>
        <taxon>Pentapetalae</taxon>
        <taxon>asterids</taxon>
        <taxon>campanulids</taxon>
        <taxon>Apiales</taxon>
        <taxon>Apiaceae</taxon>
        <taxon>Apioideae</taxon>
        <taxon>apioid superclade</taxon>
        <taxon>Tordylieae</taxon>
        <taxon>Tordyliinae</taxon>
        <taxon>Heracleum</taxon>
    </lineage>
</organism>
<keyword evidence="12" id="KW-1185">Reference proteome</keyword>
<dbReference type="Proteomes" id="UP001237642">
    <property type="component" value="Unassembled WGS sequence"/>
</dbReference>
<keyword evidence="3 10" id="KW-0813">Transport</keyword>
<reference evidence="11" key="1">
    <citation type="submission" date="2023-02" db="EMBL/GenBank/DDBJ databases">
        <title>Genome of toxic invasive species Heracleum sosnowskyi carries increased number of genes despite the absence of recent whole-genome duplications.</title>
        <authorList>
            <person name="Schelkunov M."/>
            <person name="Shtratnikova V."/>
            <person name="Makarenko M."/>
            <person name="Klepikova A."/>
            <person name="Omelchenko D."/>
            <person name="Novikova G."/>
            <person name="Obukhova E."/>
            <person name="Bogdanov V."/>
            <person name="Penin A."/>
            <person name="Logacheva M."/>
        </authorList>
    </citation>
    <scope>NUCLEOTIDE SEQUENCE</scope>
    <source>
        <strain evidence="11">Hsosn_3</strain>
        <tissue evidence="11">Leaf</tissue>
    </source>
</reference>
<dbReference type="InterPro" id="IPR004316">
    <property type="entry name" value="SWEET_rpt"/>
</dbReference>
<evidence type="ECO:0000256" key="10">
    <source>
        <dbReference type="RuleBase" id="RU910715"/>
    </source>
</evidence>
<reference evidence="11" key="2">
    <citation type="submission" date="2023-05" db="EMBL/GenBank/DDBJ databases">
        <authorList>
            <person name="Schelkunov M.I."/>
        </authorList>
    </citation>
    <scope>NUCLEOTIDE SEQUENCE</scope>
    <source>
        <strain evidence="11">Hsosn_3</strain>
        <tissue evidence="11">Leaf</tissue>
    </source>
</reference>
<keyword evidence="5 10" id="KW-0762">Sugar transport</keyword>
<dbReference type="PANTHER" id="PTHR10791">
    <property type="entry name" value="RAG1-ACTIVATING PROTEIN 1"/>
    <property type="match status" value="1"/>
</dbReference>
<keyword evidence="4" id="KW-1003">Cell membrane</keyword>
<evidence type="ECO:0000256" key="5">
    <source>
        <dbReference type="ARBA" id="ARBA00022597"/>
    </source>
</evidence>
<dbReference type="AlphaFoldDB" id="A0AAD8M7W3"/>
<feature type="transmembrane region" description="Helical" evidence="10">
    <location>
        <begin position="164"/>
        <end position="186"/>
    </location>
</feature>
<dbReference type="FunFam" id="1.20.1280.290:FF:000003">
    <property type="entry name" value="Bidirectional sugar transporter SWEET"/>
    <property type="match status" value="1"/>
</dbReference>
<comment type="similarity">
    <text evidence="2 10">Belongs to the SWEET sugar transporter family.</text>
</comment>
<dbReference type="PANTHER" id="PTHR10791:SF134">
    <property type="entry name" value="BIDIRECTIONAL SUGAR TRANSPORTER SWEET9"/>
    <property type="match status" value="1"/>
</dbReference>
<dbReference type="EMBL" id="JAUIZM010000010">
    <property type="protein sequence ID" value="KAK1362358.1"/>
    <property type="molecule type" value="Genomic_DNA"/>
</dbReference>
<proteinExistence type="inferred from homology"/>
<evidence type="ECO:0000256" key="7">
    <source>
        <dbReference type="ARBA" id="ARBA00022737"/>
    </source>
</evidence>
<evidence type="ECO:0000313" key="11">
    <source>
        <dbReference type="EMBL" id="KAK1362358.1"/>
    </source>
</evidence>
<keyword evidence="7" id="KW-0677">Repeat</keyword>
<evidence type="ECO:0000256" key="2">
    <source>
        <dbReference type="ARBA" id="ARBA00007809"/>
    </source>
</evidence>
<dbReference type="FunFam" id="1.20.1280.290:FF:000001">
    <property type="entry name" value="Bidirectional sugar transporter SWEET"/>
    <property type="match status" value="1"/>
</dbReference>
<evidence type="ECO:0000256" key="1">
    <source>
        <dbReference type="ARBA" id="ARBA00004651"/>
    </source>
</evidence>
<evidence type="ECO:0000256" key="3">
    <source>
        <dbReference type="ARBA" id="ARBA00022448"/>
    </source>
</evidence>
<dbReference type="Pfam" id="PF03083">
    <property type="entry name" value="MtN3_slv"/>
    <property type="match status" value="2"/>
</dbReference>
<comment type="subcellular location">
    <subcellularLocation>
        <location evidence="1 10">Cell membrane</location>
        <topology evidence="1 10">Multi-pass membrane protein</topology>
    </subcellularLocation>
</comment>
<dbReference type="GO" id="GO:0051119">
    <property type="term" value="F:sugar transmembrane transporter activity"/>
    <property type="evidence" value="ECO:0007669"/>
    <property type="project" value="InterPro"/>
</dbReference>
<feature type="transmembrane region" description="Helical" evidence="10">
    <location>
        <begin position="192"/>
        <end position="213"/>
    </location>
</feature>
<name>A0AAD8M7W3_9APIA</name>
<feature type="transmembrane region" description="Helical" evidence="10">
    <location>
        <begin position="131"/>
        <end position="152"/>
    </location>
</feature>
<evidence type="ECO:0000256" key="4">
    <source>
        <dbReference type="ARBA" id="ARBA00022475"/>
    </source>
</evidence>
<protein>
    <recommendedName>
        <fullName evidence="10">Bidirectional sugar transporter SWEET</fullName>
    </recommendedName>
</protein>